<dbReference type="EMBL" id="EU969098">
    <property type="protein sequence ID" value="ACG41216.1"/>
    <property type="molecule type" value="mRNA"/>
</dbReference>
<proteinExistence type="evidence at transcript level"/>
<organism evidence="1">
    <name type="scientific">Zea mays</name>
    <name type="common">Maize</name>
    <dbReference type="NCBI Taxonomy" id="4577"/>
    <lineage>
        <taxon>Eukaryota</taxon>
        <taxon>Viridiplantae</taxon>
        <taxon>Streptophyta</taxon>
        <taxon>Embryophyta</taxon>
        <taxon>Tracheophyta</taxon>
        <taxon>Spermatophyta</taxon>
        <taxon>Magnoliopsida</taxon>
        <taxon>Liliopsida</taxon>
        <taxon>Poales</taxon>
        <taxon>Poaceae</taxon>
        <taxon>PACMAD clade</taxon>
        <taxon>Panicoideae</taxon>
        <taxon>Andropogonodae</taxon>
        <taxon>Andropogoneae</taxon>
        <taxon>Tripsacinae</taxon>
        <taxon>Zea</taxon>
    </lineage>
</organism>
<reference evidence="1" key="1">
    <citation type="journal article" date="2009" name="Plant Mol. Biol.">
        <title>Insights into corn genes derived from large-scale cDNA sequencing.</title>
        <authorList>
            <person name="Alexandrov N.N."/>
            <person name="Brover V.V."/>
            <person name="Freidin S."/>
            <person name="Troukhan M.E."/>
            <person name="Tatarinova T.V."/>
            <person name="Zhang H."/>
            <person name="Swaller T.J."/>
            <person name="Lu Y.P."/>
            <person name="Bouck J."/>
            <person name="Flavell R.B."/>
            <person name="Feldmann K.A."/>
        </authorList>
    </citation>
    <scope>NUCLEOTIDE SEQUENCE</scope>
</reference>
<evidence type="ECO:0000313" key="1">
    <source>
        <dbReference type="EMBL" id="ACG41216.1"/>
    </source>
</evidence>
<sequence>MCGSVAAAVKHRHQEPDLGVDHRGRGGLLDGVKKYPGKSSLGTLLIARRMLAPPWTARLREVEVVATYPRNLRTWNEAVHNMESMIGTKVESILKLCARKLRLSSRKRNRPKKEKAI</sequence>
<dbReference type="AlphaFoldDB" id="B6TVT3"/>
<protein>
    <submittedName>
        <fullName evidence="1">Uncharacterized protein</fullName>
    </submittedName>
</protein>
<accession>B6TVT3</accession>
<name>B6TVT3_MAIZE</name>